<evidence type="ECO:0000313" key="9">
    <source>
        <dbReference type="Proteomes" id="UP001501461"/>
    </source>
</evidence>
<dbReference type="RefSeq" id="WP_343956211.1">
    <property type="nucleotide sequence ID" value="NZ_BAAAMN010000012.1"/>
</dbReference>
<feature type="binding site" evidence="6">
    <location>
        <begin position="196"/>
        <end position="201"/>
    </location>
    <ligand>
        <name>NAD(+)</name>
        <dbReference type="ChEBI" id="CHEBI:57540"/>
    </ligand>
</feature>
<reference evidence="8 9" key="1">
    <citation type="journal article" date="2019" name="Int. J. Syst. Evol. Microbiol.">
        <title>The Global Catalogue of Microorganisms (GCM) 10K type strain sequencing project: providing services to taxonomists for standard genome sequencing and annotation.</title>
        <authorList>
            <consortium name="The Broad Institute Genomics Platform"/>
            <consortium name="The Broad Institute Genome Sequencing Center for Infectious Disease"/>
            <person name="Wu L."/>
            <person name="Ma J."/>
        </authorList>
    </citation>
    <scope>NUCLEOTIDE SEQUENCE [LARGE SCALE GENOMIC DNA]</scope>
    <source>
        <strain evidence="8 9">JCM 13595</strain>
    </source>
</reference>
<evidence type="ECO:0000256" key="2">
    <source>
        <dbReference type="ARBA" id="ARBA00022777"/>
    </source>
</evidence>
<proteinExistence type="inferred from homology"/>
<dbReference type="InterPro" id="IPR017438">
    <property type="entry name" value="ATP-NAD_kinase_N"/>
</dbReference>
<gene>
    <name evidence="6" type="primary">nadK</name>
    <name evidence="8" type="ORF">GCM10009720_07060</name>
</gene>
<dbReference type="Pfam" id="PF01513">
    <property type="entry name" value="NAD_kinase"/>
    <property type="match status" value="1"/>
</dbReference>
<keyword evidence="6" id="KW-0963">Cytoplasm</keyword>
<feature type="compositionally biased region" description="Basic and acidic residues" evidence="7">
    <location>
        <begin position="375"/>
        <end position="389"/>
    </location>
</feature>
<evidence type="ECO:0000256" key="6">
    <source>
        <dbReference type="HAMAP-Rule" id="MF_00361"/>
    </source>
</evidence>
<comment type="catalytic activity">
    <reaction evidence="5 6">
        <text>NAD(+) + ATP = ADP + NADP(+) + H(+)</text>
        <dbReference type="Rhea" id="RHEA:18629"/>
        <dbReference type="ChEBI" id="CHEBI:15378"/>
        <dbReference type="ChEBI" id="CHEBI:30616"/>
        <dbReference type="ChEBI" id="CHEBI:57540"/>
        <dbReference type="ChEBI" id="CHEBI:58349"/>
        <dbReference type="ChEBI" id="CHEBI:456216"/>
        <dbReference type="EC" id="2.7.1.23"/>
    </reaction>
</comment>
<dbReference type="Gene3D" id="3.40.50.10330">
    <property type="entry name" value="Probable inorganic polyphosphate/atp-NAD kinase, domain 1"/>
    <property type="match status" value="1"/>
</dbReference>
<comment type="caution">
    <text evidence="6">Lacks conserved residue(s) required for the propagation of feature annotation.</text>
</comment>
<keyword evidence="6" id="KW-0547">Nucleotide-binding</keyword>
<feature type="active site" description="Proton acceptor" evidence="6">
    <location>
        <position position="81"/>
    </location>
</feature>
<evidence type="ECO:0000256" key="5">
    <source>
        <dbReference type="ARBA" id="ARBA00047925"/>
    </source>
</evidence>
<protein>
    <recommendedName>
        <fullName evidence="6">NAD kinase</fullName>
        <ecNumber evidence="6">2.7.1.23</ecNumber>
    </recommendedName>
    <alternativeName>
        <fullName evidence="6">ATP-dependent NAD kinase</fullName>
    </alternativeName>
</protein>
<dbReference type="EMBL" id="BAAAMN010000012">
    <property type="protein sequence ID" value="GAA2029784.1"/>
    <property type="molecule type" value="Genomic_DNA"/>
</dbReference>
<dbReference type="HAMAP" id="MF_00361">
    <property type="entry name" value="NAD_kinase"/>
    <property type="match status" value="1"/>
</dbReference>
<sequence length="389" mass="42562">MSRRILILAHTGRQEAMQSALQAIELLREAGLTPVMMPHDATVVHEAIHNGVLSADGLTVESLNTESTLHDVELGMVLGGDGSVLRAAEMVRESDLPLMAVNLGHVGFLAEAEQADLDRAVAAVVNRDYLVEERMAIDVKVLVGTHLVAHTWALNEASVEKSNRERMLEVVVGVDDRPISSFGCDGVVMATPTGSTAYAFSGGGPIVWPEVQAMLMVPLSAHALFARPLVVSPESVISVDVLQRTNESGVLWCDGRRTVDLPAGARIEVTRSTSPVKLARVSMTPFSERLVRKFDLPTEGWRGTITESDRAAIEARERTRRDQDNWHQTLANSQGIRIVEPHHMAPRPEVVPPVTTPIPVVTKADEEEIVQVRRPAADEHDREKEPRDD</sequence>
<feature type="binding site" evidence="6">
    <location>
        <position position="185"/>
    </location>
    <ligand>
        <name>NAD(+)</name>
        <dbReference type="ChEBI" id="CHEBI:57540"/>
    </ligand>
</feature>
<organism evidence="8 9">
    <name type="scientific">Yaniella flava</name>
    <dbReference type="NCBI Taxonomy" id="287930"/>
    <lineage>
        <taxon>Bacteria</taxon>
        <taxon>Bacillati</taxon>
        <taxon>Actinomycetota</taxon>
        <taxon>Actinomycetes</taxon>
        <taxon>Micrococcales</taxon>
        <taxon>Micrococcaceae</taxon>
        <taxon>Yaniella</taxon>
    </lineage>
</organism>
<feature type="binding site" evidence="6">
    <location>
        <begin position="155"/>
        <end position="156"/>
    </location>
    <ligand>
        <name>NAD(+)</name>
        <dbReference type="ChEBI" id="CHEBI:57540"/>
    </ligand>
</feature>
<comment type="similarity">
    <text evidence="6">Belongs to the NAD kinase family.</text>
</comment>
<evidence type="ECO:0000313" key="8">
    <source>
        <dbReference type="EMBL" id="GAA2029784.1"/>
    </source>
</evidence>
<comment type="cofactor">
    <cofactor evidence="6">
        <name>a divalent metal cation</name>
        <dbReference type="ChEBI" id="CHEBI:60240"/>
    </cofactor>
</comment>
<keyword evidence="6" id="KW-0067">ATP-binding</keyword>
<evidence type="ECO:0000256" key="3">
    <source>
        <dbReference type="ARBA" id="ARBA00022857"/>
    </source>
</evidence>
<feature type="region of interest" description="Disordered" evidence="7">
    <location>
        <begin position="365"/>
        <end position="389"/>
    </location>
</feature>
<dbReference type="NCBIfam" id="NF002892">
    <property type="entry name" value="PRK03372.1"/>
    <property type="match status" value="1"/>
</dbReference>
<dbReference type="PANTHER" id="PTHR20275:SF0">
    <property type="entry name" value="NAD KINASE"/>
    <property type="match status" value="1"/>
</dbReference>
<keyword evidence="4 6" id="KW-0520">NAD</keyword>
<comment type="caution">
    <text evidence="8">The sequence shown here is derived from an EMBL/GenBank/DDBJ whole genome shotgun (WGS) entry which is preliminary data.</text>
</comment>
<dbReference type="SUPFAM" id="SSF111331">
    <property type="entry name" value="NAD kinase/diacylglycerol kinase-like"/>
    <property type="match status" value="1"/>
</dbReference>
<keyword evidence="2 6" id="KW-0418">Kinase</keyword>
<dbReference type="GO" id="GO:0016301">
    <property type="term" value="F:kinase activity"/>
    <property type="evidence" value="ECO:0007669"/>
    <property type="project" value="UniProtKB-KW"/>
</dbReference>
<evidence type="ECO:0000256" key="1">
    <source>
        <dbReference type="ARBA" id="ARBA00022679"/>
    </source>
</evidence>
<dbReference type="PANTHER" id="PTHR20275">
    <property type="entry name" value="NAD KINASE"/>
    <property type="match status" value="1"/>
</dbReference>
<dbReference type="InterPro" id="IPR017437">
    <property type="entry name" value="ATP-NAD_kinase_PpnK-typ_C"/>
</dbReference>
<feature type="binding site" evidence="6">
    <location>
        <position position="86"/>
    </location>
    <ligand>
        <name>NAD(+)</name>
        <dbReference type="ChEBI" id="CHEBI:57540"/>
    </ligand>
</feature>
<name>A0ABN2U586_9MICC</name>
<dbReference type="Proteomes" id="UP001501461">
    <property type="component" value="Unassembled WGS sequence"/>
</dbReference>
<dbReference type="Pfam" id="PF20143">
    <property type="entry name" value="NAD_kinase_C"/>
    <property type="match status" value="1"/>
</dbReference>
<accession>A0ABN2U586</accession>
<keyword evidence="1 6" id="KW-0808">Transferase</keyword>
<dbReference type="Gene3D" id="2.60.200.30">
    <property type="entry name" value="Probable inorganic polyphosphate/atp-NAD kinase, domain 2"/>
    <property type="match status" value="1"/>
</dbReference>
<keyword evidence="3 6" id="KW-0521">NADP</keyword>
<feature type="binding site" evidence="6">
    <location>
        <begin position="81"/>
        <end position="82"/>
    </location>
    <ligand>
        <name>NAD(+)</name>
        <dbReference type="ChEBI" id="CHEBI:57540"/>
    </ligand>
</feature>
<evidence type="ECO:0000256" key="4">
    <source>
        <dbReference type="ARBA" id="ARBA00023027"/>
    </source>
</evidence>
<comment type="subcellular location">
    <subcellularLocation>
        <location evidence="6">Cytoplasm</location>
    </subcellularLocation>
</comment>
<comment type="function">
    <text evidence="6">Involved in the regulation of the intracellular balance of NAD and NADP, and is a key enzyme in the biosynthesis of NADP. Catalyzes specifically the phosphorylation on 2'-hydroxyl of the adenosine moiety of NAD to yield NADP.</text>
</comment>
<dbReference type="InterPro" id="IPR016064">
    <property type="entry name" value="NAD/diacylglycerol_kinase_sf"/>
</dbReference>
<dbReference type="EC" id="2.7.1.23" evidence="6"/>
<dbReference type="InterPro" id="IPR002504">
    <property type="entry name" value="NADK"/>
</dbReference>
<keyword evidence="9" id="KW-1185">Reference proteome</keyword>
<feature type="binding site" evidence="6">
    <location>
        <position position="166"/>
    </location>
    <ligand>
        <name>NAD(+)</name>
        <dbReference type="ChEBI" id="CHEBI:57540"/>
    </ligand>
</feature>
<evidence type="ECO:0000256" key="7">
    <source>
        <dbReference type="SAM" id="MobiDB-lite"/>
    </source>
</evidence>